<feature type="domain" description="SHOCT" evidence="3">
    <location>
        <begin position="183"/>
        <end position="210"/>
    </location>
</feature>
<reference evidence="6" key="1">
    <citation type="submission" date="2020-05" db="EMBL/GenBank/DDBJ databases">
        <authorList>
            <person name="Chiriac C."/>
            <person name="Salcher M."/>
            <person name="Ghai R."/>
            <person name="Kavagutti S V."/>
        </authorList>
    </citation>
    <scope>NUCLEOTIDE SEQUENCE</scope>
</reference>
<dbReference type="InterPro" id="IPR005182">
    <property type="entry name" value="YdbS-like_PH"/>
</dbReference>
<dbReference type="EMBL" id="CAFBMT010000001">
    <property type="protein sequence ID" value="CAB4910190.1"/>
    <property type="molecule type" value="Genomic_DNA"/>
</dbReference>
<dbReference type="Pfam" id="PF09851">
    <property type="entry name" value="SHOCT"/>
    <property type="match status" value="1"/>
</dbReference>
<evidence type="ECO:0000256" key="1">
    <source>
        <dbReference type="SAM" id="Phobius"/>
    </source>
</evidence>
<keyword evidence="1" id="KW-0812">Transmembrane</keyword>
<feature type="domain" description="YdbS-like PH" evidence="2">
    <location>
        <begin position="78"/>
        <end position="152"/>
    </location>
</feature>
<sequence>MPYPKKNLNANETIALDMHPHWWYFAEPALSLLGAIVLGIVTLTQTDGGSNARKGLGYVVIALLVVAALWLIGRYSKWVTTNFVITSQRLIFRQGVIAKSGIEIPLERVNNVNFNQSIFERMLGAGDLLIESGGEDGQQRFTDIRHPDQVQNLVHAQMEGLAMRRGGYAAAATTKALTGDVTEQLERLEGMLQRGTLSQAEFDAQKQRLLG</sequence>
<evidence type="ECO:0000259" key="2">
    <source>
        <dbReference type="Pfam" id="PF03703"/>
    </source>
</evidence>
<gene>
    <name evidence="5" type="ORF">UFOPK2656_00350</name>
    <name evidence="6" type="ORF">UFOPK3099_02854</name>
    <name evidence="7" type="ORF">UFOPK3267_00975</name>
    <name evidence="8" type="ORF">UFOPK3651_00118</name>
    <name evidence="9" type="ORF">UFOPK3931_03064</name>
    <name evidence="4" type="ORF">UFOPK4189_00347</name>
</gene>
<dbReference type="PANTHER" id="PTHR37938:SF1">
    <property type="entry name" value="BLL0215 PROTEIN"/>
    <property type="match status" value="1"/>
</dbReference>
<dbReference type="EMBL" id="CAEZYF010000002">
    <property type="protein sequence ID" value="CAB4706038.1"/>
    <property type="molecule type" value="Genomic_DNA"/>
</dbReference>
<evidence type="ECO:0000313" key="8">
    <source>
        <dbReference type="EMBL" id="CAB4910190.1"/>
    </source>
</evidence>
<dbReference type="EMBL" id="CAFBIY010000041">
    <property type="protein sequence ID" value="CAB4849683.1"/>
    <property type="molecule type" value="Genomic_DNA"/>
</dbReference>
<keyword evidence="1" id="KW-0472">Membrane</keyword>
<evidence type="ECO:0000313" key="9">
    <source>
        <dbReference type="EMBL" id="CAB5015742.1"/>
    </source>
</evidence>
<dbReference type="Pfam" id="PF03703">
    <property type="entry name" value="bPH_2"/>
    <property type="match status" value="1"/>
</dbReference>
<protein>
    <submittedName>
        <fullName evidence="6">Unannotated protein</fullName>
    </submittedName>
</protein>
<evidence type="ECO:0000313" key="6">
    <source>
        <dbReference type="EMBL" id="CAB4835702.1"/>
    </source>
</evidence>
<keyword evidence="1" id="KW-1133">Transmembrane helix</keyword>
<accession>A0A6J7ART6</accession>
<dbReference type="InterPro" id="IPR018649">
    <property type="entry name" value="SHOCT"/>
</dbReference>
<dbReference type="AlphaFoldDB" id="A0A6J7ART6"/>
<organism evidence="6">
    <name type="scientific">freshwater metagenome</name>
    <dbReference type="NCBI Taxonomy" id="449393"/>
    <lineage>
        <taxon>unclassified sequences</taxon>
        <taxon>metagenomes</taxon>
        <taxon>ecological metagenomes</taxon>
    </lineage>
</organism>
<dbReference type="EMBL" id="CAFAAV010000330">
    <property type="protein sequence ID" value="CAB4835702.1"/>
    <property type="molecule type" value="Genomic_DNA"/>
</dbReference>
<proteinExistence type="predicted"/>
<feature type="transmembrane region" description="Helical" evidence="1">
    <location>
        <begin position="22"/>
        <end position="43"/>
    </location>
</feature>
<evidence type="ECO:0000313" key="5">
    <source>
        <dbReference type="EMBL" id="CAB4706038.1"/>
    </source>
</evidence>
<name>A0A6J7ART6_9ZZZZ</name>
<evidence type="ECO:0000313" key="4">
    <source>
        <dbReference type="EMBL" id="CAB4362569.1"/>
    </source>
</evidence>
<dbReference type="EMBL" id="CAFBOL010000132">
    <property type="protein sequence ID" value="CAB5015742.1"/>
    <property type="molecule type" value="Genomic_DNA"/>
</dbReference>
<feature type="transmembrane region" description="Helical" evidence="1">
    <location>
        <begin position="55"/>
        <end position="73"/>
    </location>
</feature>
<evidence type="ECO:0000259" key="3">
    <source>
        <dbReference type="Pfam" id="PF09851"/>
    </source>
</evidence>
<evidence type="ECO:0000313" key="7">
    <source>
        <dbReference type="EMBL" id="CAB4849683.1"/>
    </source>
</evidence>
<dbReference type="PANTHER" id="PTHR37938">
    <property type="entry name" value="BLL0215 PROTEIN"/>
    <property type="match status" value="1"/>
</dbReference>
<dbReference type="EMBL" id="CAESGF010000002">
    <property type="protein sequence ID" value="CAB4362569.1"/>
    <property type="molecule type" value="Genomic_DNA"/>
</dbReference>